<keyword evidence="4" id="KW-1185">Reference proteome</keyword>
<dbReference type="EMBL" id="JAPQKO010000003">
    <property type="protein sequence ID" value="KAJ5171656.1"/>
    <property type="molecule type" value="Genomic_DNA"/>
</dbReference>
<dbReference type="SMART" id="SM00353">
    <property type="entry name" value="HLH"/>
    <property type="match status" value="1"/>
</dbReference>
<proteinExistence type="predicted"/>
<feature type="region of interest" description="Disordered" evidence="1">
    <location>
        <begin position="53"/>
        <end position="153"/>
    </location>
</feature>
<comment type="caution">
    <text evidence="3">The sequence shown here is derived from an EMBL/GenBank/DDBJ whole genome shotgun (WGS) entry which is preliminary data.</text>
</comment>
<evidence type="ECO:0000256" key="1">
    <source>
        <dbReference type="SAM" id="MobiDB-lite"/>
    </source>
</evidence>
<name>A0A9W9LQJ7_9EURO</name>
<evidence type="ECO:0000259" key="2">
    <source>
        <dbReference type="PROSITE" id="PS50888"/>
    </source>
</evidence>
<protein>
    <recommendedName>
        <fullName evidence="2">BHLH domain-containing protein</fullName>
    </recommendedName>
</protein>
<dbReference type="AlphaFoldDB" id="A0A9W9LQJ7"/>
<dbReference type="OrthoDB" id="2133190at2759"/>
<evidence type="ECO:0000313" key="4">
    <source>
        <dbReference type="Proteomes" id="UP001146351"/>
    </source>
</evidence>
<dbReference type="Proteomes" id="UP001146351">
    <property type="component" value="Unassembled WGS sequence"/>
</dbReference>
<dbReference type="Gene3D" id="4.10.280.10">
    <property type="entry name" value="Helix-loop-helix DNA-binding domain"/>
    <property type="match status" value="1"/>
</dbReference>
<evidence type="ECO:0000313" key="3">
    <source>
        <dbReference type="EMBL" id="KAJ5171656.1"/>
    </source>
</evidence>
<reference evidence="3" key="1">
    <citation type="submission" date="2022-11" db="EMBL/GenBank/DDBJ databases">
        <authorList>
            <person name="Petersen C."/>
        </authorList>
    </citation>
    <scope>NUCLEOTIDE SEQUENCE</scope>
    <source>
        <strain evidence="3">IBT 21917</strain>
    </source>
</reference>
<feature type="domain" description="BHLH" evidence="2">
    <location>
        <begin position="150"/>
        <end position="209"/>
    </location>
</feature>
<dbReference type="InterPro" id="IPR011598">
    <property type="entry name" value="bHLH_dom"/>
</dbReference>
<organism evidence="3 4">
    <name type="scientific">Penicillium capsulatum</name>
    <dbReference type="NCBI Taxonomy" id="69766"/>
    <lineage>
        <taxon>Eukaryota</taxon>
        <taxon>Fungi</taxon>
        <taxon>Dikarya</taxon>
        <taxon>Ascomycota</taxon>
        <taxon>Pezizomycotina</taxon>
        <taxon>Eurotiomycetes</taxon>
        <taxon>Eurotiomycetidae</taxon>
        <taxon>Eurotiales</taxon>
        <taxon>Aspergillaceae</taxon>
        <taxon>Penicillium</taxon>
    </lineage>
</organism>
<feature type="compositionally biased region" description="Polar residues" evidence="1">
    <location>
        <begin position="110"/>
        <end position="125"/>
    </location>
</feature>
<dbReference type="Pfam" id="PF00010">
    <property type="entry name" value="HLH"/>
    <property type="match status" value="1"/>
</dbReference>
<dbReference type="PANTHER" id="PTHR47336:SF4">
    <property type="entry name" value="BHLH TRANSCRIPTION FACTOR (EUROFUNG)"/>
    <property type="match status" value="1"/>
</dbReference>
<dbReference type="PANTHER" id="PTHR47336">
    <property type="entry name" value="TRANSCRIPTION FACTOR HMS1-RELATED"/>
    <property type="match status" value="1"/>
</dbReference>
<feature type="compositionally biased region" description="Low complexity" evidence="1">
    <location>
        <begin position="68"/>
        <end position="77"/>
    </location>
</feature>
<dbReference type="InterPro" id="IPR036638">
    <property type="entry name" value="HLH_DNA-bd_sf"/>
</dbReference>
<gene>
    <name evidence="3" type="ORF">N7492_004249</name>
</gene>
<accession>A0A9W9LQJ7</accession>
<dbReference type="PROSITE" id="PS50888">
    <property type="entry name" value="BHLH"/>
    <property type="match status" value="1"/>
</dbReference>
<reference evidence="3" key="2">
    <citation type="journal article" date="2023" name="IMA Fungus">
        <title>Comparative genomic study of the Penicillium genus elucidates a diverse pangenome and 15 lateral gene transfer events.</title>
        <authorList>
            <person name="Petersen C."/>
            <person name="Sorensen T."/>
            <person name="Nielsen M.R."/>
            <person name="Sondergaard T.E."/>
            <person name="Sorensen J.L."/>
            <person name="Fitzpatrick D.A."/>
            <person name="Frisvad J.C."/>
            <person name="Nielsen K.L."/>
        </authorList>
    </citation>
    <scope>NUCLEOTIDE SEQUENCE</scope>
    <source>
        <strain evidence="3">IBT 21917</strain>
    </source>
</reference>
<feature type="compositionally biased region" description="Low complexity" evidence="1">
    <location>
        <begin position="130"/>
        <end position="147"/>
    </location>
</feature>
<dbReference type="SUPFAM" id="SSF47459">
    <property type="entry name" value="HLH, helix-loop-helix DNA-binding domain"/>
    <property type="match status" value="1"/>
</dbReference>
<dbReference type="GO" id="GO:0046983">
    <property type="term" value="F:protein dimerization activity"/>
    <property type="evidence" value="ECO:0007669"/>
    <property type="project" value="InterPro"/>
</dbReference>
<sequence length="248" mass="27036">MDSFPMKGADPVPSPWRYDSAIDLLAFPPADMDPVPFDVTEGLTPVDTKDLFLDPFAPSTISGLAMPTDDTVSLSSDLDSDDQSWPGVHSSIDPTPTTGPTPRWSRPESKSTGTTPRTPKPTSYSRKTRSCSQDSRRSSTSQDPQTRNAAKRAAHNIIEKRYRTNMNAKFLALEHAITPGPHQPVARTGTGTLKKSEILSNALAYIEGIQQDNRALHKELALLKQNLLPDMWRAPKPSPSTTAGTRSG</sequence>
<dbReference type="InterPro" id="IPR052099">
    <property type="entry name" value="Regulatory_TF_Diverse"/>
</dbReference>